<feature type="domain" description="Major facilitator superfamily (MFS) profile" evidence="8">
    <location>
        <begin position="18"/>
        <end position="435"/>
    </location>
</feature>
<evidence type="ECO:0000256" key="7">
    <source>
        <dbReference type="SAM" id="Phobius"/>
    </source>
</evidence>
<evidence type="ECO:0000313" key="11">
    <source>
        <dbReference type="Proteomes" id="UP000239406"/>
    </source>
</evidence>
<dbReference type="CDD" id="cd17369">
    <property type="entry name" value="MFS_ShiA_like"/>
    <property type="match status" value="1"/>
</dbReference>
<dbReference type="Gene3D" id="1.20.1250.20">
    <property type="entry name" value="MFS general substrate transporter like domains"/>
    <property type="match status" value="2"/>
</dbReference>
<dbReference type="Proteomes" id="UP000239406">
    <property type="component" value="Unassembled WGS sequence"/>
</dbReference>
<evidence type="ECO:0000256" key="6">
    <source>
        <dbReference type="ARBA" id="ARBA00023136"/>
    </source>
</evidence>
<feature type="transmembrane region" description="Helical" evidence="7">
    <location>
        <begin position="56"/>
        <end position="79"/>
    </location>
</feature>
<feature type="transmembrane region" description="Helical" evidence="7">
    <location>
        <begin position="339"/>
        <end position="357"/>
    </location>
</feature>
<protein>
    <submittedName>
        <fullName evidence="10">MFS family arabinose efflux permease</fullName>
    </submittedName>
    <submittedName>
        <fullName evidence="9">MFS transporter</fullName>
    </submittedName>
</protein>
<evidence type="ECO:0000313" key="9">
    <source>
        <dbReference type="EMBL" id="PPE68681.1"/>
    </source>
</evidence>
<keyword evidence="3" id="KW-1003">Cell membrane</keyword>
<dbReference type="EMBL" id="PSNY01000021">
    <property type="protein sequence ID" value="PPE68681.1"/>
    <property type="molecule type" value="Genomic_DNA"/>
</dbReference>
<dbReference type="InterPro" id="IPR020846">
    <property type="entry name" value="MFS_dom"/>
</dbReference>
<reference evidence="10 12" key="2">
    <citation type="submission" date="2019-03" db="EMBL/GenBank/DDBJ databases">
        <title>Genomic Encyclopedia of Type Strains, Phase IV (KMG-IV): sequencing the most valuable type-strain genomes for metagenomic binning, comparative biology and taxonomic classification.</title>
        <authorList>
            <person name="Goeker M."/>
        </authorList>
    </citation>
    <scope>NUCLEOTIDE SEQUENCE [LARGE SCALE GENOMIC DNA]</scope>
    <source>
        <strain evidence="10 12">DSM 15264</strain>
    </source>
</reference>
<feature type="transmembrane region" description="Helical" evidence="7">
    <location>
        <begin position="115"/>
        <end position="135"/>
    </location>
</feature>
<evidence type="ECO:0000256" key="1">
    <source>
        <dbReference type="ARBA" id="ARBA00004651"/>
    </source>
</evidence>
<keyword evidence="5 7" id="KW-1133">Transmembrane helix</keyword>
<evidence type="ECO:0000256" key="3">
    <source>
        <dbReference type="ARBA" id="ARBA00022475"/>
    </source>
</evidence>
<keyword evidence="6 7" id="KW-0472">Membrane</keyword>
<proteinExistence type="predicted"/>
<dbReference type="PANTHER" id="PTHR43045">
    <property type="entry name" value="SHIKIMATE TRANSPORTER"/>
    <property type="match status" value="1"/>
</dbReference>
<dbReference type="GO" id="GO:0005886">
    <property type="term" value="C:plasma membrane"/>
    <property type="evidence" value="ECO:0007669"/>
    <property type="project" value="UniProtKB-SubCell"/>
</dbReference>
<feature type="transmembrane region" description="Helical" evidence="7">
    <location>
        <begin position="284"/>
        <end position="303"/>
    </location>
</feature>
<evidence type="ECO:0000256" key="4">
    <source>
        <dbReference type="ARBA" id="ARBA00022692"/>
    </source>
</evidence>
<evidence type="ECO:0000256" key="5">
    <source>
        <dbReference type="ARBA" id="ARBA00022989"/>
    </source>
</evidence>
<comment type="subcellular location">
    <subcellularLocation>
        <location evidence="1">Cell membrane</location>
        <topology evidence="1">Multi-pass membrane protein</topology>
    </subcellularLocation>
</comment>
<reference evidence="9 11" key="1">
    <citation type="submission" date="2018-02" db="EMBL/GenBank/DDBJ databases">
        <title>Reclassifiation of [Polyangium] brachysporum DSM 7029 as Guopingzhaonella breviflexa gen. nov., sp. nov., a member of the family Comamonadaceae.</title>
        <authorList>
            <person name="Tang B."/>
        </authorList>
    </citation>
    <scope>NUCLEOTIDE SEQUENCE [LARGE SCALE GENOMIC DNA]</scope>
    <source>
        <strain evidence="9 11">DSM 15344</strain>
    </source>
</reference>
<accession>A0A2S5T0X9</accession>
<dbReference type="PROSITE" id="PS50850">
    <property type="entry name" value="MFS"/>
    <property type="match status" value="1"/>
</dbReference>
<evidence type="ECO:0000256" key="2">
    <source>
        <dbReference type="ARBA" id="ARBA00022448"/>
    </source>
</evidence>
<dbReference type="PANTHER" id="PTHR43045:SF1">
    <property type="entry name" value="SHIKIMATE TRANSPORTER"/>
    <property type="match status" value="1"/>
</dbReference>
<sequence length="462" mass="48842">MTDSTTRNADDAKSRRRAIIASYLGTTLEYYDFLLYGVASALVFPKIFFVSMDPLLATLSAFATFAVGYFARPAGAIVFGHFGDIIGRRAVLVITMLMMGISSVLIGLLPGYDQWGLAAPIALVVLRLVQGFAIGGEWGGATLMSMEHAKPKGRGFAVSVVASGGPSGAVLGTLVMTPFSMLPTEAFLSWGWRIPFLLSALLVVIGLVVRSQVSESPEYEAARKARAAKPRSASEVLPVVKVFRHAWKEVLSGFIGGLAPLGFATFAAAFLLNYAVSAGHARPNALIAMTIANFVHIFTTPLFGAMSDRLGRRPLMISGAVLGMLLIWPIFLLVEHGGFFTLVLALLLALPLVQAMMGGTYNTWISEKFAADIRYSGVALTFQLASTLGAGLAPLVATSLLAASGGQDPRWVALFFGGLCLVSCITYVYSRDNANRTLAVVTGEAAPAEAPPPAGVPGQARS</sequence>
<feature type="transmembrane region" description="Helical" evidence="7">
    <location>
        <begin position="91"/>
        <end position="109"/>
    </location>
</feature>
<gene>
    <name evidence="9" type="ORF">C1702_15750</name>
    <name evidence="10" type="ORF">EV676_11316</name>
</gene>
<dbReference type="InterPro" id="IPR036259">
    <property type="entry name" value="MFS_trans_sf"/>
</dbReference>
<feature type="transmembrane region" description="Helical" evidence="7">
    <location>
        <begin position="20"/>
        <end position="44"/>
    </location>
</feature>
<feature type="transmembrane region" description="Helical" evidence="7">
    <location>
        <begin position="315"/>
        <end position="333"/>
    </location>
</feature>
<dbReference type="InterPro" id="IPR011701">
    <property type="entry name" value="MFS"/>
</dbReference>
<dbReference type="EMBL" id="SLXF01000013">
    <property type="protein sequence ID" value="TCP03238.1"/>
    <property type="molecule type" value="Genomic_DNA"/>
</dbReference>
<feature type="transmembrane region" description="Helical" evidence="7">
    <location>
        <begin position="250"/>
        <end position="272"/>
    </location>
</feature>
<dbReference type="RefSeq" id="WP_104358676.1">
    <property type="nucleotide sequence ID" value="NZ_CP064338.1"/>
</dbReference>
<organism evidence="9 11">
    <name type="scientific">Caldimonas thermodepolymerans</name>
    <dbReference type="NCBI Taxonomy" id="215580"/>
    <lineage>
        <taxon>Bacteria</taxon>
        <taxon>Pseudomonadati</taxon>
        <taxon>Pseudomonadota</taxon>
        <taxon>Betaproteobacteria</taxon>
        <taxon>Burkholderiales</taxon>
        <taxon>Sphaerotilaceae</taxon>
        <taxon>Caldimonas</taxon>
    </lineage>
</organism>
<dbReference type="SUPFAM" id="SSF103473">
    <property type="entry name" value="MFS general substrate transporter"/>
    <property type="match status" value="1"/>
</dbReference>
<keyword evidence="2" id="KW-0813">Transport</keyword>
<dbReference type="Pfam" id="PF07690">
    <property type="entry name" value="MFS_1"/>
    <property type="match status" value="1"/>
</dbReference>
<evidence type="ECO:0000313" key="10">
    <source>
        <dbReference type="EMBL" id="TCP03238.1"/>
    </source>
</evidence>
<dbReference type="GO" id="GO:0022857">
    <property type="term" value="F:transmembrane transporter activity"/>
    <property type="evidence" value="ECO:0007669"/>
    <property type="project" value="InterPro"/>
</dbReference>
<evidence type="ECO:0000259" key="8">
    <source>
        <dbReference type="PROSITE" id="PS50850"/>
    </source>
</evidence>
<dbReference type="OrthoDB" id="6766492at2"/>
<feature type="transmembrane region" description="Helical" evidence="7">
    <location>
        <begin position="411"/>
        <end position="429"/>
    </location>
</feature>
<evidence type="ECO:0000313" key="12">
    <source>
        <dbReference type="Proteomes" id="UP000294772"/>
    </source>
</evidence>
<dbReference type="AlphaFoldDB" id="A0A2S5T0X9"/>
<keyword evidence="4 7" id="KW-0812">Transmembrane</keyword>
<keyword evidence="11" id="KW-1185">Reference proteome</keyword>
<dbReference type="Proteomes" id="UP000294772">
    <property type="component" value="Unassembled WGS sequence"/>
</dbReference>
<name>A0A2S5T0X9_9BURK</name>
<feature type="transmembrane region" description="Helical" evidence="7">
    <location>
        <begin position="190"/>
        <end position="209"/>
    </location>
</feature>
<feature type="transmembrane region" description="Helical" evidence="7">
    <location>
        <begin position="156"/>
        <end position="178"/>
    </location>
</feature>
<feature type="transmembrane region" description="Helical" evidence="7">
    <location>
        <begin position="378"/>
        <end position="405"/>
    </location>
</feature>
<comment type="caution">
    <text evidence="9">The sequence shown here is derived from an EMBL/GenBank/DDBJ whole genome shotgun (WGS) entry which is preliminary data.</text>
</comment>